<feature type="compositionally biased region" description="Basic and acidic residues" evidence="6">
    <location>
        <begin position="35"/>
        <end position="48"/>
    </location>
</feature>
<dbReference type="CDD" id="cd03703">
    <property type="entry name" value="aeIF5B_II"/>
    <property type="match status" value="1"/>
</dbReference>
<dbReference type="GO" id="GO:0005525">
    <property type="term" value="F:GTP binding"/>
    <property type="evidence" value="ECO:0007669"/>
    <property type="project" value="UniProtKB-KW"/>
</dbReference>
<evidence type="ECO:0000256" key="4">
    <source>
        <dbReference type="ARBA" id="ARBA00022917"/>
    </source>
</evidence>
<evidence type="ECO:0000313" key="8">
    <source>
        <dbReference type="Proteomes" id="UP000269396"/>
    </source>
</evidence>
<dbReference type="FunFam" id="3.40.50.300:FF:000112">
    <property type="entry name" value="Eukaryotic translation initiation factor 5B"/>
    <property type="match status" value="1"/>
</dbReference>
<evidence type="ECO:0000256" key="5">
    <source>
        <dbReference type="ARBA" id="ARBA00023134"/>
    </source>
</evidence>
<evidence type="ECO:0000256" key="6">
    <source>
        <dbReference type="SAM" id="MobiDB-lite"/>
    </source>
</evidence>
<dbReference type="AlphaFoldDB" id="A0A183NYF8"/>
<dbReference type="SUPFAM" id="SSF52540">
    <property type="entry name" value="P-loop containing nucleoside triphosphate hydrolases"/>
    <property type="match status" value="1"/>
</dbReference>
<feature type="compositionally biased region" description="Basic residues" evidence="6">
    <location>
        <begin position="153"/>
        <end position="165"/>
    </location>
</feature>
<dbReference type="Gene3D" id="3.40.50.300">
    <property type="entry name" value="P-loop containing nucleotide triphosphate hydrolases"/>
    <property type="match status" value="1"/>
</dbReference>
<dbReference type="STRING" id="31246.A0A183NYF8"/>
<dbReference type="FunFam" id="2.40.30.10:FF:000013">
    <property type="entry name" value="eukaryotic translation initiation factor 5B"/>
    <property type="match status" value="1"/>
</dbReference>
<proteinExistence type="inferred from homology"/>
<evidence type="ECO:0000313" key="7">
    <source>
        <dbReference type="EMBL" id="VDP37764.1"/>
    </source>
</evidence>
<accession>A0A183NYF8</accession>
<keyword evidence="8" id="KW-1185">Reference proteome</keyword>
<dbReference type="PANTHER" id="PTHR43381:SF4">
    <property type="entry name" value="EUKARYOTIC TRANSLATION INITIATION FACTOR 5B"/>
    <property type="match status" value="1"/>
</dbReference>
<dbReference type="Pfam" id="PF00009">
    <property type="entry name" value="GTP_EFTU"/>
    <property type="match status" value="1"/>
</dbReference>
<feature type="region of interest" description="Disordered" evidence="6">
    <location>
        <begin position="146"/>
        <end position="177"/>
    </location>
</feature>
<dbReference type="GO" id="GO:0005739">
    <property type="term" value="C:mitochondrion"/>
    <property type="evidence" value="ECO:0007669"/>
    <property type="project" value="TreeGrafter"/>
</dbReference>
<evidence type="ECO:0000256" key="2">
    <source>
        <dbReference type="ARBA" id="ARBA00022540"/>
    </source>
</evidence>
<keyword evidence="3" id="KW-0547">Nucleotide-binding</keyword>
<name>A0A183NYF8_9TREM</name>
<dbReference type="PROSITE" id="PS51722">
    <property type="entry name" value="G_TR_2"/>
    <property type="match status" value="1"/>
</dbReference>
<organism evidence="7 8">
    <name type="scientific">Schistosoma mattheei</name>
    <dbReference type="NCBI Taxonomy" id="31246"/>
    <lineage>
        <taxon>Eukaryota</taxon>
        <taxon>Metazoa</taxon>
        <taxon>Spiralia</taxon>
        <taxon>Lophotrochozoa</taxon>
        <taxon>Platyhelminthes</taxon>
        <taxon>Trematoda</taxon>
        <taxon>Digenea</taxon>
        <taxon>Strigeidida</taxon>
        <taxon>Schistosomatoidea</taxon>
        <taxon>Schistosomatidae</taxon>
        <taxon>Schistosoma</taxon>
    </lineage>
</organism>
<reference evidence="7 8" key="1">
    <citation type="submission" date="2018-11" db="EMBL/GenBank/DDBJ databases">
        <authorList>
            <consortium name="Pathogen Informatics"/>
        </authorList>
    </citation>
    <scope>NUCLEOTIDE SEQUENCE [LARGE SCALE GENOMIC DNA]</scope>
    <source>
        <strain>Denwood</strain>
        <strain evidence="8">Zambia</strain>
    </source>
</reference>
<keyword evidence="4" id="KW-0648">Protein biosynthesis</keyword>
<keyword evidence="5" id="KW-0342">GTP-binding</keyword>
<dbReference type="GO" id="GO:0003924">
    <property type="term" value="F:GTPase activity"/>
    <property type="evidence" value="ECO:0007669"/>
    <property type="project" value="InterPro"/>
</dbReference>
<sequence>MSGKVDEVAVDNVTEDVNKDAVSSQGKKKDKKKTGKDVKQTKDDIKEKKISKHVAKIKEDLARQREEEERLRREQEEELQRLENERLREEAILAREKELKLKKKLKEKERKQRLKEEGKLLTDKQKEDRRKVMELLQARGIEIPDDKSELKKRPQYGKLKKKTVQMKKEDETVDTQEEIKTENLENSAEELSCWEMLADTHLKSPSEESSEETEDYLIIDQQPSHSDHVETSVANDDDLPEEEKARLIELAKLRIKVVVTFHFICEFRNVMKRKTKILDKLRNTHVQDREAGGITQQIGATNVPLKNIITATRMCPYLNPLELRIPGLLIIDTPGHDNLRVRGSSLCDIAILVVDLMHGLEEQTKESIKILRSRKTPFIVALNKVDRLYGWKPDPETCIEEVVKSQNSITQNDLADHLKKVVQDFAMMELNVELFYKNTKPEEYISMVPTSAHTGDGMGDLLSCLCLRLQNKYSKRLAYTEELSASVMEVKEIHGLGTTIDVIVVNGRLHEGDTIVLAGQEGPICTQIRGVLQPAPMSELRVKGTYSHLKEVMGAQGVKLIAKDLEKALAGLPLFVANGLPEELYYKEEVCHGLKHALKAISVSPLGVYVVASTLGSLESLLVYLKSVDIPVSTNH</sequence>
<dbReference type="PANTHER" id="PTHR43381">
    <property type="entry name" value="TRANSLATION INITIATION FACTOR IF-2-RELATED"/>
    <property type="match status" value="1"/>
</dbReference>
<dbReference type="GO" id="GO:0003743">
    <property type="term" value="F:translation initiation factor activity"/>
    <property type="evidence" value="ECO:0007669"/>
    <property type="project" value="UniProtKB-KW"/>
</dbReference>
<dbReference type="InterPro" id="IPR015760">
    <property type="entry name" value="TIF_IF2"/>
</dbReference>
<feature type="compositionally biased region" description="Basic and acidic residues" evidence="6">
    <location>
        <begin position="56"/>
        <end position="85"/>
    </location>
</feature>
<keyword evidence="2" id="KW-0396">Initiation factor</keyword>
<evidence type="ECO:0000256" key="3">
    <source>
        <dbReference type="ARBA" id="ARBA00022741"/>
    </source>
</evidence>
<evidence type="ECO:0000256" key="1">
    <source>
        <dbReference type="ARBA" id="ARBA00007733"/>
    </source>
</evidence>
<dbReference type="EMBL" id="UZAL01028019">
    <property type="protein sequence ID" value="VDP37764.1"/>
    <property type="molecule type" value="Genomic_DNA"/>
</dbReference>
<feature type="region of interest" description="Disordered" evidence="6">
    <location>
        <begin position="1"/>
        <end position="85"/>
    </location>
</feature>
<gene>
    <name evidence="7" type="ORF">SMTD_LOCUS7144</name>
</gene>
<comment type="similarity">
    <text evidence="1">Belongs to the TRAFAC class translation factor GTPase superfamily. Classic translation factor GTPase family. IF-2 subfamily.</text>
</comment>
<dbReference type="Proteomes" id="UP000269396">
    <property type="component" value="Unassembled WGS sequence"/>
</dbReference>
<protein>
    <submittedName>
        <fullName evidence="7">Uncharacterized protein</fullName>
    </submittedName>
</protein>
<dbReference type="CDD" id="cd01887">
    <property type="entry name" value="IF2_eIF5B"/>
    <property type="match status" value="1"/>
</dbReference>
<dbReference type="Gene3D" id="2.40.30.10">
    <property type="entry name" value="Translation factors"/>
    <property type="match status" value="1"/>
</dbReference>
<dbReference type="InterPro" id="IPR027417">
    <property type="entry name" value="P-loop_NTPase"/>
</dbReference>
<dbReference type="InterPro" id="IPR000795">
    <property type="entry name" value="T_Tr_GTP-bd_dom"/>
</dbReference>